<evidence type="ECO:0000313" key="3">
    <source>
        <dbReference type="Proteomes" id="UP000027153"/>
    </source>
</evidence>
<reference evidence="2 3" key="1">
    <citation type="journal article" date="2013" name="Nature">
        <title>Anaerobic oxidation of methane coupled to nitrate reduction in a novel archaeal lineage.</title>
        <authorList>
            <person name="Haroon M.F."/>
            <person name="Hu S."/>
            <person name="Shi Y."/>
            <person name="Imelfort M."/>
            <person name="Keller J."/>
            <person name="Hugenholtz P."/>
            <person name="Yuan Z."/>
            <person name="Tyson G.W."/>
        </authorList>
    </citation>
    <scope>NUCLEOTIDE SEQUENCE [LARGE SCALE GENOMIC DNA]</scope>
    <source>
        <strain evidence="2 3">ANME-2d</strain>
    </source>
</reference>
<dbReference type="Pfam" id="PF13185">
    <property type="entry name" value="GAF_2"/>
    <property type="match status" value="1"/>
</dbReference>
<dbReference type="OrthoDB" id="359413at2157"/>
<protein>
    <submittedName>
        <fullName evidence="2">GAF domain-containing protein</fullName>
    </submittedName>
</protein>
<name>A0A062V7W1_9EURY</name>
<dbReference type="Gene3D" id="3.30.450.40">
    <property type="match status" value="1"/>
</dbReference>
<proteinExistence type="predicted"/>
<feature type="domain" description="GAF" evidence="1">
    <location>
        <begin position="40"/>
        <end position="145"/>
    </location>
</feature>
<dbReference type="AlphaFoldDB" id="A0A062V7W1"/>
<dbReference type="SUPFAM" id="SSF55781">
    <property type="entry name" value="GAF domain-like"/>
    <property type="match status" value="1"/>
</dbReference>
<dbReference type="RefSeq" id="WP_052368581.1">
    <property type="nucleotide sequence ID" value="NZ_JMIY01000002.1"/>
</dbReference>
<evidence type="ECO:0000259" key="1">
    <source>
        <dbReference type="Pfam" id="PF13185"/>
    </source>
</evidence>
<dbReference type="InterPro" id="IPR029016">
    <property type="entry name" value="GAF-like_dom_sf"/>
</dbReference>
<accession>A0A062V7W1</accession>
<dbReference type="PATRIC" id="fig|1392998.3.peg.1265"/>
<dbReference type="Proteomes" id="UP000027153">
    <property type="component" value="Unassembled WGS sequence"/>
</dbReference>
<gene>
    <name evidence="2" type="ORF">ANME2D_01099</name>
</gene>
<organism evidence="2 3">
    <name type="scientific">Candidatus Methanoperedens nitratireducens</name>
    <dbReference type="NCBI Taxonomy" id="1392998"/>
    <lineage>
        <taxon>Archaea</taxon>
        <taxon>Methanobacteriati</taxon>
        <taxon>Methanobacteriota</taxon>
        <taxon>Stenosarchaea group</taxon>
        <taxon>Methanomicrobia</taxon>
        <taxon>Methanosarcinales</taxon>
        <taxon>ANME-2 cluster</taxon>
        <taxon>Candidatus Methanoperedentaceae</taxon>
        <taxon>Candidatus Methanoperedens</taxon>
    </lineage>
</organism>
<dbReference type="InterPro" id="IPR003018">
    <property type="entry name" value="GAF"/>
</dbReference>
<evidence type="ECO:0000313" key="2">
    <source>
        <dbReference type="EMBL" id="KCZ72668.1"/>
    </source>
</evidence>
<comment type="caution">
    <text evidence="2">The sequence shown here is derived from an EMBL/GenBank/DDBJ whole genome shotgun (WGS) entry which is preliminary data.</text>
</comment>
<dbReference type="EMBL" id="JMIY01000002">
    <property type="protein sequence ID" value="KCZ72668.1"/>
    <property type="molecule type" value="Genomic_DNA"/>
</dbReference>
<keyword evidence="3" id="KW-1185">Reference proteome</keyword>
<sequence>MFTLLLDRVGEIVDEPTDINEKLLSICRLLKNNVPHYNWVGFYLVYQPGELALGPFIGELTEHTRIPFGKGICGQAAEKGVTFIIQDVSKEVNYLSCSPKVQSEIVVPIFKNREIVGELDIDSHNLSSFTEEDVKFLENVCRVVSRLF</sequence>